<dbReference type="PANTHER" id="PTHR46111">
    <property type="entry name" value="RIBOSOMAL RNA SMALL SUBUNIT METHYLTRANSFERASE I"/>
    <property type="match status" value="1"/>
</dbReference>
<feature type="domain" description="Tetrapyrrole methylase" evidence="6">
    <location>
        <begin position="3"/>
        <end position="199"/>
    </location>
</feature>
<dbReference type="Gene3D" id="3.40.1010.10">
    <property type="entry name" value="Cobalt-precorrin-4 Transmethylase, Domain 1"/>
    <property type="match status" value="1"/>
</dbReference>
<protein>
    <recommendedName>
        <fullName evidence="6">Tetrapyrrole methylase domain-containing protein</fullName>
    </recommendedName>
</protein>
<dbReference type="GO" id="GO:0032259">
    <property type="term" value="P:methylation"/>
    <property type="evidence" value="ECO:0007669"/>
    <property type="project" value="UniProtKB-KW"/>
</dbReference>
<dbReference type="Gene3D" id="3.30.950.10">
    <property type="entry name" value="Methyltransferase, Cobalt-precorrin-4 Transmethylase, Domain 2"/>
    <property type="match status" value="1"/>
</dbReference>
<dbReference type="PIRSF" id="PIRSF005917">
    <property type="entry name" value="MTase_YraL"/>
    <property type="match status" value="1"/>
</dbReference>
<evidence type="ECO:0000256" key="1">
    <source>
        <dbReference type="ARBA" id="ARBA00022490"/>
    </source>
</evidence>
<reference evidence="7" key="1">
    <citation type="submission" date="2018-05" db="EMBL/GenBank/DDBJ databases">
        <authorList>
            <person name="Lanie J.A."/>
            <person name="Ng W.-L."/>
            <person name="Kazmierczak K.M."/>
            <person name="Andrzejewski T.M."/>
            <person name="Davidsen T.M."/>
            <person name="Wayne K.J."/>
            <person name="Tettelin H."/>
            <person name="Glass J.I."/>
            <person name="Rusch D."/>
            <person name="Podicherti R."/>
            <person name="Tsui H.-C.T."/>
            <person name="Winkler M.E."/>
        </authorList>
    </citation>
    <scope>NUCLEOTIDE SEQUENCE</scope>
</reference>
<organism evidence="7">
    <name type="scientific">marine metagenome</name>
    <dbReference type="NCBI Taxonomy" id="408172"/>
    <lineage>
        <taxon>unclassified sequences</taxon>
        <taxon>metagenomes</taxon>
        <taxon>ecological metagenomes</taxon>
    </lineage>
</organism>
<keyword evidence="5" id="KW-0949">S-adenosyl-L-methionine</keyword>
<dbReference type="GO" id="GO:0008168">
    <property type="term" value="F:methyltransferase activity"/>
    <property type="evidence" value="ECO:0007669"/>
    <property type="project" value="UniProtKB-KW"/>
</dbReference>
<dbReference type="AlphaFoldDB" id="A0A381SVD2"/>
<evidence type="ECO:0000256" key="5">
    <source>
        <dbReference type="ARBA" id="ARBA00022691"/>
    </source>
</evidence>
<dbReference type="EMBL" id="UINC01003623">
    <property type="protein sequence ID" value="SVA07926.1"/>
    <property type="molecule type" value="Genomic_DNA"/>
</dbReference>
<dbReference type="InterPro" id="IPR008189">
    <property type="entry name" value="rRNA_ssu_MeTfrase_I"/>
</dbReference>
<dbReference type="CDD" id="cd11648">
    <property type="entry name" value="RsmI"/>
    <property type="match status" value="1"/>
</dbReference>
<dbReference type="InterPro" id="IPR014777">
    <property type="entry name" value="4pyrrole_Mease_sub1"/>
</dbReference>
<dbReference type="NCBIfam" id="TIGR00096">
    <property type="entry name" value="16S rRNA (cytidine(1402)-2'-O)-methyltransferase"/>
    <property type="match status" value="1"/>
</dbReference>
<dbReference type="FunFam" id="3.30.950.10:FF:000002">
    <property type="entry name" value="Ribosomal RNA small subunit methyltransferase I"/>
    <property type="match status" value="1"/>
</dbReference>
<sequence length="273" mass="29813">MSTLYVVATPIGNLSDLTKRATTILSAVPTVAAEDTRVTRKLLKHIGASPHLESLHQHTSPQRLQKVVSRLEAGDMGFVTDAGTPGISDPGAMLVKAALAAGHNVVPLPGASALTSALSITGWPFNRFLFLGFLPRKKQERISTLKSGITEPGPIVIYESPRRLKATLEDINDLVPDRQLVICRELTKLYEETFRGTAAQSINHFSTVQGEFVIIIEGTNESNTRIISDKEINVVLNNLQSQGLSGRSLVEQTVKITKATKNRVYRLSLDHTR</sequence>
<keyword evidence="1" id="KW-0963">Cytoplasm</keyword>
<dbReference type="SUPFAM" id="SSF53790">
    <property type="entry name" value="Tetrapyrrole methylase"/>
    <property type="match status" value="1"/>
</dbReference>
<name>A0A381SVD2_9ZZZZ</name>
<accession>A0A381SVD2</accession>
<keyword evidence="3" id="KW-0489">Methyltransferase</keyword>
<dbReference type="PANTHER" id="PTHR46111:SF1">
    <property type="entry name" value="RIBOSOMAL RNA SMALL SUBUNIT METHYLTRANSFERASE I"/>
    <property type="match status" value="1"/>
</dbReference>
<gene>
    <name evidence="7" type="ORF">METZ01_LOCUS60780</name>
</gene>
<proteinExistence type="inferred from homology"/>
<evidence type="ECO:0000259" key="6">
    <source>
        <dbReference type="Pfam" id="PF00590"/>
    </source>
</evidence>
<dbReference type="InterPro" id="IPR014776">
    <property type="entry name" value="4pyrrole_Mease_sub2"/>
</dbReference>
<dbReference type="Pfam" id="PF00590">
    <property type="entry name" value="TP_methylase"/>
    <property type="match status" value="1"/>
</dbReference>
<evidence type="ECO:0000256" key="4">
    <source>
        <dbReference type="ARBA" id="ARBA00022679"/>
    </source>
</evidence>
<dbReference type="InterPro" id="IPR035996">
    <property type="entry name" value="4pyrrol_Methylase_sf"/>
</dbReference>
<evidence type="ECO:0000256" key="2">
    <source>
        <dbReference type="ARBA" id="ARBA00022552"/>
    </source>
</evidence>
<evidence type="ECO:0000313" key="7">
    <source>
        <dbReference type="EMBL" id="SVA07926.1"/>
    </source>
</evidence>
<keyword evidence="2" id="KW-0698">rRNA processing</keyword>
<evidence type="ECO:0000256" key="3">
    <source>
        <dbReference type="ARBA" id="ARBA00022603"/>
    </source>
</evidence>
<dbReference type="GO" id="GO:0006364">
    <property type="term" value="P:rRNA processing"/>
    <property type="evidence" value="ECO:0007669"/>
    <property type="project" value="UniProtKB-KW"/>
</dbReference>
<dbReference type="InterPro" id="IPR000878">
    <property type="entry name" value="4pyrrol_Mease"/>
</dbReference>
<dbReference type="HAMAP" id="MF_01877">
    <property type="entry name" value="16SrRNA_methyltr_I"/>
    <property type="match status" value="1"/>
</dbReference>
<keyword evidence="4" id="KW-0808">Transferase</keyword>